<dbReference type="EMBL" id="JABWUV010000009">
    <property type="protein sequence ID" value="KAF6330319.1"/>
    <property type="molecule type" value="Genomic_DNA"/>
</dbReference>
<reference evidence="2 3" key="1">
    <citation type="journal article" date="2020" name="Nature">
        <title>Six reference-quality genomes reveal evolution of bat adaptations.</title>
        <authorList>
            <person name="Jebb D."/>
            <person name="Huang Z."/>
            <person name="Pippel M."/>
            <person name="Hughes G.M."/>
            <person name="Lavrichenko K."/>
            <person name="Devanna P."/>
            <person name="Winkler S."/>
            <person name="Jermiin L.S."/>
            <person name="Skirmuntt E.C."/>
            <person name="Katzourakis A."/>
            <person name="Burkitt-Gray L."/>
            <person name="Ray D.A."/>
            <person name="Sullivan K.A.M."/>
            <person name="Roscito J.G."/>
            <person name="Kirilenko B.M."/>
            <person name="Davalos L.M."/>
            <person name="Corthals A.P."/>
            <person name="Power M.L."/>
            <person name="Jones G."/>
            <person name="Ransome R.D."/>
            <person name="Dechmann D.K.N."/>
            <person name="Locatelli A.G."/>
            <person name="Puechmaille S.J."/>
            <person name="Fedrigo O."/>
            <person name="Jarvis E.D."/>
            <person name="Hiller M."/>
            <person name="Vernes S.C."/>
            <person name="Myers E.W."/>
            <person name="Teeling E.C."/>
        </authorList>
    </citation>
    <scope>NUCLEOTIDE SEQUENCE [LARGE SCALE GENOMIC DNA]</scope>
    <source>
        <strain evidence="2">MMyoMyo1</strain>
        <tissue evidence="2">Flight muscle</tissue>
    </source>
</reference>
<dbReference type="Proteomes" id="UP000527355">
    <property type="component" value="Unassembled WGS sequence"/>
</dbReference>
<evidence type="ECO:0000256" key="1">
    <source>
        <dbReference type="SAM" id="MobiDB-lite"/>
    </source>
</evidence>
<name>A0A7J7VYY3_MYOMY</name>
<gene>
    <name evidence="2" type="ORF">mMyoMyo1_012309</name>
</gene>
<keyword evidence="3" id="KW-1185">Reference proteome</keyword>
<accession>A0A7J7VYY3</accession>
<protein>
    <submittedName>
        <fullName evidence="2">Uncharacterized protein</fullName>
    </submittedName>
</protein>
<feature type="compositionally biased region" description="Polar residues" evidence="1">
    <location>
        <begin position="138"/>
        <end position="150"/>
    </location>
</feature>
<evidence type="ECO:0000313" key="2">
    <source>
        <dbReference type="EMBL" id="KAF6330319.1"/>
    </source>
</evidence>
<proteinExistence type="predicted"/>
<sequence length="150" mass="15580">MEQWKSCLRQAGALGKSLSSGSHFLHLGKCAGGPSDLILQLKYLSTPRGLGRLICIIKASPAASMTALRNPGVFNCVTIGNRKMTGDGGKNTLKDTGNTVQVGERDSPDVAFQPPPPSASCTEGQGPPPHPGPSPQSKNTATLPSSKVFV</sequence>
<organism evidence="2 3">
    <name type="scientific">Myotis myotis</name>
    <name type="common">Greater mouse-eared bat</name>
    <name type="synonym">Vespertilio myotis</name>
    <dbReference type="NCBI Taxonomy" id="51298"/>
    <lineage>
        <taxon>Eukaryota</taxon>
        <taxon>Metazoa</taxon>
        <taxon>Chordata</taxon>
        <taxon>Craniata</taxon>
        <taxon>Vertebrata</taxon>
        <taxon>Euteleostomi</taxon>
        <taxon>Mammalia</taxon>
        <taxon>Eutheria</taxon>
        <taxon>Laurasiatheria</taxon>
        <taxon>Chiroptera</taxon>
        <taxon>Yangochiroptera</taxon>
        <taxon>Vespertilionidae</taxon>
        <taxon>Myotis</taxon>
    </lineage>
</organism>
<evidence type="ECO:0000313" key="3">
    <source>
        <dbReference type="Proteomes" id="UP000527355"/>
    </source>
</evidence>
<dbReference type="AlphaFoldDB" id="A0A7J7VYY3"/>
<comment type="caution">
    <text evidence="2">The sequence shown here is derived from an EMBL/GenBank/DDBJ whole genome shotgun (WGS) entry which is preliminary data.</text>
</comment>
<feature type="region of interest" description="Disordered" evidence="1">
    <location>
        <begin position="81"/>
        <end position="150"/>
    </location>
</feature>